<dbReference type="Proteomes" id="UP000075411">
    <property type="component" value="Unassembled WGS sequence"/>
</dbReference>
<evidence type="ECO:0000256" key="2">
    <source>
        <dbReference type="ARBA" id="ARBA00022849"/>
    </source>
</evidence>
<dbReference type="EC" id="1.20.4.1" evidence="4 7"/>
<evidence type="ECO:0000256" key="6">
    <source>
        <dbReference type="PROSITE-ProRule" id="PRU01282"/>
    </source>
</evidence>
<dbReference type="PATRIC" id="fig|104102.12.peg.1787"/>
<protein>
    <recommendedName>
        <fullName evidence="5 7">Arsenate reductase</fullName>
        <ecNumber evidence="4 7">1.20.4.1</ecNumber>
    </recommendedName>
</protein>
<keyword evidence="2" id="KW-0059">Arsenical resistance</keyword>
<dbReference type="AlphaFoldDB" id="A0A149U7D2"/>
<evidence type="ECO:0000313" key="9">
    <source>
        <dbReference type="Proteomes" id="UP000075411"/>
    </source>
</evidence>
<gene>
    <name evidence="8" type="ORF">AD947_00950</name>
</gene>
<dbReference type="PROSITE" id="PS51353">
    <property type="entry name" value="ARSC"/>
    <property type="match status" value="1"/>
</dbReference>
<dbReference type="Pfam" id="PF03960">
    <property type="entry name" value="ArsC"/>
    <property type="match status" value="1"/>
</dbReference>
<keyword evidence="3 7" id="KW-0560">Oxidoreductase</keyword>
<sequence length="140" mass="15218">MTITIYHNPACGTSRNVLALIRNSGEDPCIIEYLKTPPSRAELVSLIARMGVPVRSVLREKGTPFHELGLDNPALSDDALIDAMMAHPILINRPIVVTPLGAALCRPSETVLDILPNPQRGAFVKEDGEKIVDESGKRII</sequence>
<comment type="catalytic activity">
    <reaction evidence="7">
        <text>[glutaredoxin]-dithiol + arsenate + glutathione + H(+) = glutathionyl-S-S-[glutaredoxin] + arsenite + H2O</text>
        <dbReference type="Rhea" id="RHEA:22016"/>
        <dbReference type="Rhea" id="RHEA-COMP:10729"/>
        <dbReference type="Rhea" id="RHEA-COMP:17668"/>
        <dbReference type="ChEBI" id="CHEBI:15377"/>
        <dbReference type="ChEBI" id="CHEBI:15378"/>
        <dbReference type="ChEBI" id="CHEBI:29242"/>
        <dbReference type="ChEBI" id="CHEBI:29950"/>
        <dbReference type="ChEBI" id="CHEBI:48597"/>
        <dbReference type="ChEBI" id="CHEBI:57925"/>
        <dbReference type="ChEBI" id="CHEBI:146199"/>
        <dbReference type="EC" id="1.20.4.1"/>
    </reaction>
</comment>
<dbReference type="GO" id="GO:0008794">
    <property type="term" value="F:arsenate reductase (glutaredoxin) activity"/>
    <property type="evidence" value="ECO:0007669"/>
    <property type="project" value="UniProtKB-UniRule"/>
</dbReference>
<name>A0A149U7D2_9PROT</name>
<evidence type="ECO:0000256" key="3">
    <source>
        <dbReference type="ARBA" id="ARBA00023002"/>
    </source>
</evidence>
<dbReference type="RefSeq" id="WP_048848495.1">
    <property type="nucleotide sequence ID" value="NZ_LHZT01000067.1"/>
</dbReference>
<dbReference type="InterPro" id="IPR006659">
    <property type="entry name" value="Arsenate_reductase"/>
</dbReference>
<accession>A0A149U7D2</accession>
<dbReference type="GO" id="GO:0046685">
    <property type="term" value="P:response to arsenic-containing substance"/>
    <property type="evidence" value="ECO:0007669"/>
    <property type="project" value="UniProtKB-KW"/>
</dbReference>
<dbReference type="EMBL" id="LHZT01000067">
    <property type="protein sequence ID" value="KXV61257.1"/>
    <property type="molecule type" value="Genomic_DNA"/>
</dbReference>
<organism evidence="8 9">
    <name type="scientific">Acetobacter tropicalis</name>
    <dbReference type="NCBI Taxonomy" id="104102"/>
    <lineage>
        <taxon>Bacteria</taxon>
        <taxon>Pseudomonadati</taxon>
        <taxon>Pseudomonadota</taxon>
        <taxon>Alphaproteobacteria</taxon>
        <taxon>Acetobacterales</taxon>
        <taxon>Acetobacteraceae</taxon>
        <taxon>Acetobacter</taxon>
    </lineage>
</organism>
<dbReference type="OrthoDB" id="9790554at2"/>
<dbReference type="PANTHER" id="PTHR30041">
    <property type="entry name" value="ARSENATE REDUCTASE"/>
    <property type="match status" value="1"/>
</dbReference>
<dbReference type="Gene3D" id="3.40.30.10">
    <property type="entry name" value="Glutaredoxin"/>
    <property type="match status" value="1"/>
</dbReference>
<dbReference type="InterPro" id="IPR006660">
    <property type="entry name" value="Arsenate_reductase-like"/>
</dbReference>
<proteinExistence type="inferred from homology"/>
<evidence type="ECO:0000256" key="4">
    <source>
        <dbReference type="ARBA" id="ARBA00038969"/>
    </source>
</evidence>
<reference evidence="8 9" key="1">
    <citation type="submission" date="2015-06" db="EMBL/GenBank/DDBJ databases">
        <title>Improved classification and identification of acetic acid bacteria using matrix-assisted laser desorption/ionization time-of-flight mass spectrometry; Gluconobacter nephelii and Gluconobacter uchimurae are later heterotypic synonyms of Gluconobacter japonicus and Gluconobacter oxydans, respectively.</title>
        <authorList>
            <person name="Li L."/>
            <person name="Cleenwerck I."/>
            <person name="De Vuyst L."/>
            <person name="Vandamme P."/>
        </authorList>
    </citation>
    <scope>NUCLEOTIDE SEQUENCE [LARGE SCALE GENOMIC DNA]</scope>
    <source>
        <strain evidence="8 9">LMG 1663</strain>
    </source>
</reference>
<comment type="caution">
    <text evidence="8">The sequence shown here is derived from an EMBL/GenBank/DDBJ whole genome shotgun (WGS) entry which is preliminary data.</text>
</comment>
<evidence type="ECO:0000256" key="7">
    <source>
        <dbReference type="RuleBase" id="RU362029"/>
    </source>
</evidence>
<evidence type="ECO:0000256" key="1">
    <source>
        <dbReference type="ARBA" id="ARBA00007198"/>
    </source>
</evidence>
<evidence type="ECO:0000256" key="5">
    <source>
        <dbReference type="ARBA" id="ARBA00039879"/>
    </source>
</evidence>
<dbReference type="NCBIfam" id="TIGR00014">
    <property type="entry name" value="arsC"/>
    <property type="match status" value="1"/>
</dbReference>
<evidence type="ECO:0000313" key="8">
    <source>
        <dbReference type="EMBL" id="KXV61257.1"/>
    </source>
</evidence>
<dbReference type="PANTHER" id="PTHR30041:SF5">
    <property type="entry name" value="ARSENATE REDUCTASE-RELATED"/>
    <property type="match status" value="1"/>
</dbReference>
<dbReference type="CDD" id="cd03034">
    <property type="entry name" value="ArsC_ArsC"/>
    <property type="match status" value="1"/>
</dbReference>
<dbReference type="InterPro" id="IPR036249">
    <property type="entry name" value="Thioredoxin-like_sf"/>
</dbReference>
<dbReference type="SUPFAM" id="SSF52833">
    <property type="entry name" value="Thioredoxin-like"/>
    <property type="match status" value="1"/>
</dbReference>
<comment type="similarity">
    <text evidence="1 6 7">Belongs to the ArsC family.</text>
</comment>